<dbReference type="Proteomes" id="UP000318538">
    <property type="component" value="Chromosome"/>
</dbReference>
<accession>A0A517NF62</accession>
<sequence>MPDLEPFCAESISLFGQSIVQAVGEAPMPGLGDGPKVPALAKCLSDSLSDGAIGRKIPAGSVAGLWLLAGELDRSHSISQDDGSAEGSFWHGVMHRREGDFGNAKYWFRRVGNHPVFESMAGKYPSIYPTPQQFVDECEKALSPSPDGGSAGPRLCGEVQWYEWQVMMAYHLG</sequence>
<name>A0A517NF62_9BACT</name>
<proteinExistence type="predicted"/>
<dbReference type="OrthoDB" id="370799at2"/>
<dbReference type="EMBL" id="CP036525">
    <property type="protein sequence ID" value="QDT05766.1"/>
    <property type="molecule type" value="Genomic_DNA"/>
</dbReference>
<organism evidence="1 2">
    <name type="scientific">Rubripirellula lacrimiformis</name>
    <dbReference type="NCBI Taxonomy" id="1930273"/>
    <lineage>
        <taxon>Bacteria</taxon>
        <taxon>Pseudomonadati</taxon>
        <taxon>Planctomycetota</taxon>
        <taxon>Planctomycetia</taxon>
        <taxon>Pirellulales</taxon>
        <taxon>Pirellulaceae</taxon>
        <taxon>Rubripirellula</taxon>
    </lineage>
</organism>
<dbReference type="RefSeq" id="WP_145172057.1">
    <property type="nucleotide sequence ID" value="NZ_CP036525.1"/>
</dbReference>
<dbReference type="KEGG" id="rlc:K227x_41700"/>
<dbReference type="AlphaFoldDB" id="A0A517NF62"/>
<gene>
    <name evidence="1" type="ORF">K227x_41700</name>
</gene>
<evidence type="ECO:0000313" key="1">
    <source>
        <dbReference type="EMBL" id="QDT05766.1"/>
    </source>
</evidence>
<evidence type="ECO:0000313" key="2">
    <source>
        <dbReference type="Proteomes" id="UP000318538"/>
    </source>
</evidence>
<keyword evidence="2" id="KW-1185">Reference proteome</keyword>
<reference evidence="1 2" key="1">
    <citation type="submission" date="2019-02" db="EMBL/GenBank/DDBJ databases">
        <title>Deep-cultivation of Planctomycetes and their phenomic and genomic characterization uncovers novel biology.</title>
        <authorList>
            <person name="Wiegand S."/>
            <person name="Jogler M."/>
            <person name="Boedeker C."/>
            <person name="Pinto D."/>
            <person name="Vollmers J."/>
            <person name="Rivas-Marin E."/>
            <person name="Kohn T."/>
            <person name="Peeters S.H."/>
            <person name="Heuer A."/>
            <person name="Rast P."/>
            <person name="Oberbeckmann S."/>
            <person name="Bunk B."/>
            <person name="Jeske O."/>
            <person name="Meyerdierks A."/>
            <person name="Storesund J.E."/>
            <person name="Kallscheuer N."/>
            <person name="Luecker S."/>
            <person name="Lage O.M."/>
            <person name="Pohl T."/>
            <person name="Merkel B.J."/>
            <person name="Hornburger P."/>
            <person name="Mueller R.-W."/>
            <person name="Bruemmer F."/>
            <person name="Labrenz M."/>
            <person name="Spormann A.M."/>
            <person name="Op den Camp H."/>
            <person name="Overmann J."/>
            <person name="Amann R."/>
            <person name="Jetten M.S.M."/>
            <person name="Mascher T."/>
            <person name="Medema M.H."/>
            <person name="Devos D.P."/>
            <person name="Kaster A.-K."/>
            <person name="Ovreas L."/>
            <person name="Rohde M."/>
            <person name="Galperin M.Y."/>
            <person name="Jogler C."/>
        </authorList>
    </citation>
    <scope>NUCLEOTIDE SEQUENCE [LARGE SCALE GENOMIC DNA]</scope>
    <source>
        <strain evidence="1 2">K22_7</strain>
    </source>
</reference>
<protein>
    <submittedName>
        <fullName evidence="1">Uncharacterized protein</fullName>
    </submittedName>
</protein>